<dbReference type="AlphaFoldDB" id="A0A7Z1DS84"/>
<evidence type="ECO:0000313" key="2">
    <source>
        <dbReference type="EMBL" id="OZC34908.1"/>
    </source>
</evidence>
<dbReference type="Proteomes" id="UP000216984">
    <property type="component" value="Unassembled WGS sequence"/>
</dbReference>
<sequence>MNSKPLVSIIVPCYNSQETISRCLKSVLSQDYPFLEVIVVDDGSSDRTYEIVSKENNVTLLRQENKGAPSARNFGLSVAKGRYIKYLDADDELLPGCISKQVRLLSRLPDEVIVYGDYLLCEGDNEKYISTKLKYNNQVVGLFFQDILTTTPLHKKWMLDRINGFDVNLPRGQEWNLHIRLAASGARFVHDPGAVYRYVQDASSKRISSINRSKTTNEKLIIDFEREVLTHSQVEALLSSQMFWLRCLRFIMLASRAKHIENAEILGRAAKISIPSPFLRKVYLSKCFPDRLFVRWFRLFCLITWRNTPSILRDMKAGGGG</sequence>
<gene>
    <name evidence="2" type="ORF">B9Q17_09880</name>
</gene>
<dbReference type="Pfam" id="PF00535">
    <property type="entry name" value="Glycos_transf_2"/>
    <property type="match status" value="1"/>
</dbReference>
<dbReference type="SUPFAM" id="SSF53448">
    <property type="entry name" value="Nucleotide-diphospho-sugar transferases"/>
    <property type="match status" value="1"/>
</dbReference>
<comment type="caution">
    <text evidence="2">The sequence shown here is derived from an EMBL/GenBank/DDBJ whole genome shotgun (WGS) entry which is preliminary data.</text>
</comment>
<dbReference type="PANTHER" id="PTHR43685">
    <property type="entry name" value="GLYCOSYLTRANSFERASE"/>
    <property type="match status" value="1"/>
</dbReference>
<feature type="domain" description="Glycosyltransferase 2-like" evidence="1">
    <location>
        <begin position="8"/>
        <end position="120"/>
    </location>
</feature>
<name>A0A7Z1DS84_9GAMM</name>
<organism evidence="2 3">
    <name type="scientific">Marinobacter vinifirmus</name>
    <dbReference type="NCBI Taxonomy" id="355591"/>
    <lineage>
        <taxon>Bacteria</taxon>
        <taxon>Pseudomonadati</taxon>
        <taxon>Pseudomonadota</taxon>
        <taxon>Gammaproteobacteria</taxon>
        <taxon>Pseudomonadales</taxon>
        <taxon>Marinobacteraceae</taxon>
        <taxon>Marinobacter</taxon>
    </lineage>
</organism>
<reference evidence="2 3" key="1">
    <citation type="submission" date="2017-06" db="EMBL/GenBank/DDBJ databases">
        <title>Draft genome sequence of the halophilic bacterium Marinobacter vinifirmus FB1.</title>
        <authorList>
            <person name="Stepanov V.G."/>
            <person name="Roberts D.J."/>
            <person name="Fox G.E."/>
        </authorList>
    </citation>
    <scope>NUCLEOTIDE SEQUENCE [LARGE SCALE GENOMIC DNA]</scope>
    <source>
        <strain evidence="2 3">FB1</strain>
    </source>
</reference>
<evidence type="ECO:0000259" key="1">
    <source>
        <dbReference type="Pfam" id="PF00535"/>
    </source>
</evidence>
<dbReference type="InterPro" id="IPR029044">
    <property type="entry name" value="Nucleotide-diphossugar_trans"/>
</dbReference>
<dbReference type="InterPro" id="IPR001173">
    <property type="entry name" value="Glyco_trans_2-like"/>
</dbReference>
<dbReference type="RefSeq" id="WP_094625930.1">
    <property type="nucleotide sequence ID" value="NZ_NEFY01000020.1"/>
</dbReference>
<protein>
    <recommendedName>
        <fullName evidence="1">Glycosyltransferase 2-like domain-containing protein</fullName>
    </recommendedName>
</protein>
<dbReference type="InterPro" id="IPR050834">
    <property type="entry name" value="Glycosyltransf_2"/>
</dbReference>
<proteinExistence type="predicted"/>
<dbReference type="PANTHER" id="PTHR43685:SF2">
    <property type="entry name" value="GLYCOSYLTRANSFERASE 2-LIKE DOMAIN-CONTAINING PROTEIN"/>
    <property type="match status" value="1"/>
</dbReference>
<keyword evidence="3" id="KW-1185">Reference proteome</keyword>
<dbReference type="Gene3D" id="3.90.550.10">
    <property type="entry name" value="Spore Coat Polysaccharide Biosynthesis Protein SpsA, Chain A"/>
    <property type="match status" value="1"/>
</dbReference>
<accession>A0A7Z1DS84</accession>
<dbReference type="EMBL" id="NEFY01000020">
    <property type="protein sequence ID" value="OZC34908.1"/>
    <property type="molecule type" value="Genomic_DNA"/>
</dbReference>
<dbReference type="CDD" id="cd00761">
    <property type="entry name" value="Glyco_tranf_GTA_type"/>
    <property type="match status" value="1"/>
</dbReference>
<evidence type="ECO:0000313" key="3">
    <source>
        <dbReference type="Proteomes" id="UP000216984"/>
    </source>
</evidence>